<sequence>MNNETNTDLYYYVDEETSELIKEYYFSRDLTVTLGNRNEIRDLCIDF</sequence>
<evidence type="ECO:0000313" key="1">
    <source>
        <dbReference type="EMBL" id="CAF4549719.1"/>
    </source>
</evidence>
<protein>
    <submittedName>
        <fullName evidence="2">Uncharacterized protein</fullName>
    </submittedName>
</protein>
<accession>A0A8S3ASY3</accession>
<organism evidence="2 4">
    <name type="scientific">Rotaria magnacalcarata</name>
    <dbReference type="NCBI Taxonomy" id="392030"/>
    <lineage>
        <taxon>Eukaryota</taxon>
        <taxon>Metazoa</taxon>
        <taxon>Spiralia</taxon>
        <taxon>Gnathifera</taxon>
        <taxon>Rotifera</taxon>
        <taxon>Eurotatoria</taxon>
        <taxon>Bdelloidea</taxon>
        <taxon>Philodinida</taxon>
        <taxon>Philodinidae</taxon>
        <taxon>Rotaria</taxon>
    </lineage>
</organism>
<dbReference type="EMBL" id="CAJOBH010087871">
    <property type="protein sequence ID" value="CAF4549719.1"/>
    <property type="molecule type" value="Genomic_DNA"/>
</dbReference>
<proteinExistence type="predicted"/>
<evidence type="ECO:0000313" key="3">
    <source>
        <dbReference type="EMBL" id="CAF4762606.1"/>
    </source>
</evidence>
<name>A0A8S3ASY3_9BILA</name>
<evidence type="ECO:0000313" key="2">
    <source>
        <dbReference type="EMBL" id="CAF4733894.1"/>
    </source>
</evidence>
<feature type="non-terminal residue" evidence="2">
    <location>
        <position position="47"/>
    </location>
</feature>
<reference evidence="2" key="1">
    <citation type="submission" date="2021-02" db="EMBL/GenBank/DDBJ databases">
        <authorList>
            <person name="Nowell W R."/>
        </authorList>
    </citation>
    <scope>NUCLEOTIDE SEQUENCE</scope>
</reference>
<dbReference type="AlphaFoldDB" id="A0A8S3ASY3"/>
<gene>
    <name evidence="1" type="ORF">BYL167_LOCUS38050</name>
    <name evidence="2" type="ORF">BYL167_LOCUS45382</name>
    <name evidence="3" type="ORF">GIL414_LOCUS45614</name>
</gene>
<comment type="caution">
    <text evidence="2">The sequence shown here is derived from an EMBL/GenBank/DDBJ whole genome shotgun (WGS) entry which is preliminary data.</text>
</comment>
<evidence type="ECO:0000313" key="4">
    <source>
        <dbReference type="Proteomes" id="UP000681967"/>
    </source>
</evidence>
<feature type="non-terminal residue" evidence="2">
    <location>
        <position position="1"/>
    </location>
</feature>
<dbReference type="EMBL" id="CAJOBH010125734">
    <property type="protein sequence ID" value="CAF4733894.1"/>
    <property type="molecule type" value="Genomic_DNA"/>
</dbReference>
<dbReference type="Proteomes" id="UP000681720">
    <property type="component" value="Unassembled WGS sequence"/>
</dbReference>
<dbReference type="EMBL" id="CAJOBJ010140928">
    <property type="protein sequence ID" value="CAF4762606.1"/>
    <property type="molecule type" value="Genomic_DNA"/>
</dbReference>
<dbReference type="Proteomes" id="UP000681967">
    <property type="component" value="Unassembled WGS sequence"/>
</dbReference>